<feature type="compositionally biased region" description="Low complexity" evidence="1">
    <location>
        <begin position="759"/>
        <end position="780"/>
    </location>
</feature>
<feature type="compositionally biased region" description="Low complexity" evidence="1">
    <location>
        <begin position="7"/>
        <end position="19"/>
    </location>
</feature>
<evidence type="ECO:0000313" key="3">
    <source>
        <dbReference type="Proteomes" id="UP001174934"/>
    </source>
</evidence>
<protein>
    <submittedName>
        <fullName evidence="2">Uncharacterized protein</fullName>
    </submittedName>
</protein>
<feature type="compositionally biased region" description="Polar residues" evidence="1">
    <location>
        <begin position="27"/>
        <end position="37"/>
    </location>
</feature>
<feature type="region of interest" description="Disordered" evidence="1">
    <location>
        <begin position="902"/>
        <end position="977"/>
    </location>
</feature>
<feature type="compositionally biased region" description="Acidic residues" evidence="1">
    <location>
        <begin position="781"/>
        <end position="792"/>
    </location>
</feature>
<proteinExistence type="predicted"/>
<reference evidence="2" key="1">
    <citation type="submission" date="2023-06" db="EMBL/GenBank/DDBJ databases">
        <title>Genome-scale phylogeny and comparative genomics of the fungal order Sordariales.</title>
        <authorList>
            <consortium name="Lawrence Berkeley National Laboratory"/>
            <person name="Hensen N."/>
            <person name="Bonometti L."/>
            <person name="Westerberg I."/>
            <person name="Brannstrom I.O."/>
            <person name="Guillou S."/>
            <person name="Cros-Aarteil S."/>
            <person name="Calhoun S."/>
            <person name="Haridas S."/>
            <person name="Kuo A."/>
            <person name="Mondo S."/>
            <person name="Pangilinan J."/>
            <person name="Riley R."/>
            <person name="LaButti K."/>
            <person name="Andreopoulos B."/>
            <person name="Lipzen A."/>
            <person name="Chen C."/>
            <person name="Yanf M."/>
            <person name="Daum C."/>
            <person name="Ng V."/>
            <person name="Clum A."/>
            <person name="Steindorff A."/>
            <person name="Ohm R."/>
            <person name="Martin F."/>
            <person name="Silar P."/>
            <person name="Natvig D."/>
            <person name="Lalanne C."/>
            <person name="Gautier V."/>
            <person name="Ament-velasquez S.L."/>
            <person name="Kruys A."/>
            <person name="Hutchinson M.I."/>
            <person name="Powell A.J."/>
            <person name="Barry K."/>
            <person name="Miller A.N."/>
            <person name="Grigoriev I.V."/>
            <person name="Debuchy R."/>
            <person name="Gladieux P."/>
            <person name="Thoren M.H."/>
            <person name="Johannesson H."/>
        </authorList>
    </citation>
    <scope>NUCLEOTIDE SEQUENCE</scope>
    <source>
        <strain evidence="2">SMH3391-2</strain>
    </source>
</reference>
<sequence length="977" mass="107083">MDHHHPSSSPSRPPRQSRSSSDKHGVTSDSQSTQPWTATRCHRLLRPLLTHIAALRKEKARRSAINSNQSGPDESSLQAANKEGRLVGKNQYPKKKMRYGKTWRSASLHRQEKLPQHPQQVRRRRPGRKAREEVTLLTTPFLRRVRDCPLSSPVAKQMTSNSETYAISETLRDPFRPPSPTATATATTKCAHANNSCTKTRCTFECEVARFRTKMDDERAALYESVFRALDSLLRATCPRKSQAAAPKSLLAMCLRKVPAYVAELEYWEHHDAEQGVDGADTNLKLQGSKVAFDVYDELESFGVVDGWRHLCIALRAHGVWVIQEAVAEGDLLDDKFTCLLIRLCLEHMPVTECMGLVDSFVLRQYRPPLTMYDSFVRDDAEFEPILSLMIYISPRGSSFTVQKLRELLEKGLLPAEWVLLSDLRPIWALAVRLVTEKGPCQDVVDFIIATIKVLCRFLSTPRSRLDTGGTETVSQKVRKTLINDIAALTSIALLDQDGPPERTLSNRITTLGKRVQYIIHSCLTSLQDQQQHSKPHNGQLGIYLLNLCDFLSFRTDGSSAAIAASWSEVQGGGGGRSRGGSSRSSDDDNDGWARQYDTTMVFISSVAHYCSRGAHVPPNVYFSQICDRLEALPPLTGSPLSNMRVDGAFCLAEQTGDLRDLAFAESLKLQKEKNSSSVVRDNNDGSPSGSSSNGGDRNEKTLFAGFRWDEGISEWVLIAPDQGPDSAGTTASKQLRTGTRTTRTRVSLPQDTDMPPASSSSSSSSSSSNETRRAAAPADSDADDQEDDNDATADHSESRPLKLPSIMDPEEDFPAAATAADNQQQGAVVGGSQRQRRDGSAEVAAAIVSDVPLLPAAAAAAAEAEAEAGPEDGPLLSYRRGLRRPRSSLLLLKKKMEQQLTTETAAGDNELSVDESADDVDNSNGNDNSGARGKKRTSLLSLQPLRPRKRTSMIGSNSERISGYADGSSDDELSLL</sequence>
<gene>
    <name evidence="2" type="ORF">B0T17DRAFT_288025</name>
</gene>
<feature type="compositionally biased region" description="Acidic residues" evidence="1">
    <location>
        <begin position="912"/>
        <end position="922"/>
    </location>
</feature>
<dbReference type="EMBL" id="JAULSR010000004">
    <property type="protein sequence ID" value="KAK0621387.1"/>
    <property type="molecule type" value="Genomic_DNA"/>
</dbReference>
<feature type="region of interest" description="Disordered" evidence="1">
    <location>
        <begin position="857"/>
        <end position="881"/>
    </location>
</feature>
<feature type="region of interest" description="Disordered" evidence="1">
    <location>
        <begin position="60"/>
        <end position="130"/>
    </location>
</feature>
<organism evidence="2 3">
    <name type="scientific">Bombardia bombarda</name>
    <dbReference type="NCBI Taxonomy" id="252184"/>
    <lineage>
        <taxon>Eukaryota</taxon>
        <taxon>Fungi</taxon>
        <taxon>Dikarya</taxon>
        <taxon>Ascomycota</taxon>
        <taxon>Pezizomycotina</taxon>
        <taxon>Sordariomycetes</taxon>
        <taxon>Sordariomycetidae</taxon>
        <taxon>Sordariales</taxon>
        <taxon>Lasiosphaeriaceae</taxon>
        <taxon>Bombardia</taxon>
    </lineage>
</organism>
<name>A0AA39WTW7_9PEZI</name>
<feature type="compositionally biased region" description="Low complexity" evidence="1">
    <location>
        <begin position="685"/>
        <end position="696"/>
    </location>
</feature>
<keyword evidence="3" id="KW-1185">Reference proteome</keyword>
<feature type="region of interest" description="Disordered" evidence="1">
    <location>
        <begin position="1"/>
        <end position="39"/>
    </location>
</feature>
<feature type="region of interest" description="Disordered" evidence="1">
    <location>
        <begin position="720"/>
        <end position="843"/>
    </location>
</feature>
<comment type="caution">
    <text evidence="2">The sequence shown here is derived from an EMBL/GenBank/DDBJ whole genome shotgun (WGS) entry which is preliminary data.</text>
</comment>
<evidence type="ECO:0000313" key="2">
    <source>
        <dbReference type="EMBL" id="KAK0621387.1"/>
    </source>
</evidence>
<feature type="compositionally biased region" description="Low complexity" evidence="1">
    <location>
        <begin position="737"/>
        <end position="746"/>
    </location>
</feature>
<accession>A0AA39WTW7</accession>
<feature type="region of interest" description="Disordered" evidence="1">
    <location>
        <begin position="673"/>
        <end position="700"/>
    </location>
</feature>
<feature type="region of interest" description="Disordered" evidence="1">
    <location>
        <begin position="570"/>
        <end position="592"/>
    </location>
</feature>
<dbReference type="AlphaFoldDB" id="A0AA39WTW7"/>
<dbReference type="Proteomes" id="UP001174934">
    <property type="component" value="Unassembled WGS sequence"/>
</dbReference>
<feature type="compositionally biased region" description="Basic residues" evidence="1">
    <location>
        <begin position="92"/>
        <end position="101"/>
    </location>
</feature>
<feature type="compositionally biased region" description="Polar residues" evidence="1">
    <location>
        <begin position="64"/>
        <end position="79"/>
    </location>
</feature>
<evidence type="ECO:0000256" key="1">
    <source>
        <dbReference type="SAM" id="MobiDB-lite"/>
    </source>
</evidence>